<evidence type="ECO:0000256" key="1">
    <source>
        <dbReference type="SAM" id="MobiDB-lite"/>
    </source>
</evidence>
<reference evidence="2" key="2">
    <citation type="submission" date="2020-02" db="EMBL/GenBank/DDBJ databases">
        <title>Identification and distribution of gene clusters putatively required for synthesis of sphingolipid metabolism inhibitors in phylogenetically diverse species of the filamentous fungus Fusarium.</title>
        <authorList>
            <person name="Kim H.-S."/>
            <person name="Busman M."/>
            <person name="Brown D.W."/>
            <person name="Divon H."/>
            <person name="Uhlig S."/>
            <person name="Proctor R.H."/>
        </authorList>
    </citation>
    <scope>NUCLEOTIDE SEQUENCE</scope>
    <source>
        <strain evidence="2">NRRL 25174</strain>
    </source>
</reference>
<dbReference type="AlphaFoldDB" id="A0A9P5E7K7"/>
<keyword evidence="3" id="KW-1185">Reference proteome</keyword>
<sequence>MLGHNSQTSVISEANNHRRKLQNRKNQRARRQRLKGQDAEPNQASAPFEIKRWRVDEIDSVSPQETGAGTTANMQHFPCRTFPSTAEDVVLPESSLVPRLDHITTVDSTPQSFNLIFPLSSDHLLHLIQYNVFRAFISIKLTLNTVFPNPKICPVFGPCLDDTTRYPPNPNTPPSLFPTTLQLTQYHFPWINLMPFPRVRDNFIRREGHFDVWELWRDLVGDHLSFSEAAWRRGTGFSFSTPSHELQQPSTRLADNYLDVDEVTAGRNGLIIWGEPHDIQSWEATPGFLRKWSWAVEGCDELIEISNRWRMGRGEEPMQLSTSRPGKVFEVRY</sequence>
<dbReference type="Proteomes" id="UP000730481">
    <property type="component" value="Unassembled WGS sequence"/>
</dbReference>
<feature type="region of interest" description="Disordered" evidence="1">
    <location>
        <begin position="1"/>
        <end position="46"/>
    </location>
</feature>
<dbReference type="InterPro" id="IPR021833">
    <property type="entry name" value="DUF3425"/>
</dbReference>
<accession>A0A9P5E7K7</accession>
<evidence type="ECO:0008006" key="4">
    <source>
        <dbReference type="Google" id="ProtNLM"/>
    </source>
</evidence>
<comment type="caution">
    <text evidence="2">The sequence shown here is derived from an EMBL/GenBank/DDBJ whole genome shotgun (WGS) entry which is preliminary data.</text>
</comment>
<gene>
    <name evidence="2" type="ORF">FBEOM_174</name>
</gene>
<dbReference type="OrthoDB" id="125347at2759"/>
<reference evidence="2" key="1">
    <citation type="journal article" date="2017" name="Mycologia">
        <title>Fusarium algeriense, sp. nov., a novel toxigenic crown rot pathogen of durum wheat from Algeria is nested in the Fusarium burgessii species complex.</title>
        <authorList>
            <person name="Laraba I."/>
            <person name="Keddad A."/>
            <person name="Boureghda H."/>
            <person name="Abdallah N."/>
            <person name="Vaughan M.M."/>
            <person name="Proctor R.H."/>
            <person name="Busman M."/>
            <person name="O'Donnell K."/>
        </authorList>
    </citation>
    <scope>NUCLEOTIDE SEQUENCE</scope>
    <source>
        <strain evidence="2">NRRL 25174</strain>
    </source>
</reference>
<dbReference type="PANTHER" id="PTHR38116:SF1">
    <property type="entry name" value="BZIP DOMAIN-CONTAINING PROTEIN"/>
    <property type="match status" value="1"/>
</dbReference>
<feature type="compositionally biased region" description="Basic residues" evidence="1">
    <location>
        <begin position="17"/>
        <end position="34"/>
    </location>
</feature>
<name>A0A9P5E7K7_9HYPO</name>
<evidence type="ECO:0000313" key="3">
    <source>
        <dbReference type="Proteomes" id="UP000730481"/>
    </source>
</evidence>
<dbReference type="EMBL" id="PVQB02000007">
    <property type="protein sequence ID" value="KAF4345883.1"/>
    <property type="molecule type" value="Genomic_DNA"/>
</dbReference>
<protein>
    <recommendedName>
        <fullName evidence="4">BZIP domain-containing protein</fullName>
    </recommendedName>
</protein>
<dbReference type="Pfam" id="PF11905">
    <property type="entry name" value="DUF3425"/>
    <property type="match status" value="1"/>
</dbReference>
<organism evidence="2 3">
    <name type="scientific">Fusarium beomiforme</name>
    <dbReference type="NCBI Taxonomy" id="44412"/>
    <lineage>
        <taxon>Eukaryota</taxon>
        <taxon>Fungi</taxon>
        <taxon>Dikarya</taxon>
        <taxon>Ascomycota</taxon>
        <taxon>Pezizomycotina</taxon>
        <taxon>Sordariomycetes</taxon>
        <taxon>Hypocreomycetidae</taxon>
        <taxon>Hypocreales</taxon>
        <taxon>Nectriaceae</taxon>
        <taxon>Fusarium</taxon>
        <taxon>Fusarium burgessii species complex</taxon>
    </lineage>
</organism>
<feature type="compositionally biased region" description="Polar residues" evidence="1">
    <location>
        <begin position="1"/>
        <end position="14"/>
    </location>
</feature>
<proteinExistence type="predicted"/>
<dbReference type="PANTHER" id="PTHR38116">
    <property type="entry name" value="CHROMOSOME 7, WHOLE GENOME SHOTGUN SEQUENCE"/>
    <property type="match status" value="1"/>
</dbReference>
<evidence type="ECO:0000313" key="2">
    <source>
        <dbReference type="EMBL" id="KAF4345883.1"/>
    </source>
</evidence>